<dbReference type="Proteomes" id="UP000828390">
    <property type="component" value="Unassembled WGS sequence"/>
</dbReference>
<name>A0A9D4MT41_DREPO</name>
<organism evidence="2 3">
    <name type="scientific">Dreissena polymorpha</name>
    <name type="common">Zebra mussel</name>
    <name type="synonym">Mytilus polymorpha</name>
    <dbReference type="NCBI Taxonomy" id="45954"/>
    <lineage>
        <taxon>Eukaryota</taxon>
        <taxon>Metazoa</taxon>
        <taxon>Spiralia</taxon>
        <taxon>Lophotrochozoa</taxon>
        <taxon>Mollusca</taxon>
        <taxon>Bivalvia</taxon>
        <taxon>Autobranchia</taxon>
        <taxon>Heteroconchia</taxon>
        <taxon>Euheterodonta</taxon>
        <taxon>Imparidentia</taxon>
        <taxon>Neoheterodontei</taxon>
        <taxon>Myida</taxon>
        <taxon>Dreissenoidea</taxon>
        <taxon>Dreissenidae</taxon>
        <taxon>Dreissena</taxon>
    </lineage>
</organism>
<evidence type="ECO:0000313" key="3">
    <source>
        <dbReference type="Proteomes" id="UP000828390"/>
    </source>
</evidence>
<evidence type="ECO:0000313" key="2">
    <source>
        <dbReference type="EMBL" id="KAH3880767.1"/>
    </source>
</evidence>
<accession>A0A9D4MT41</accession>
<protein>
    <submittedName>
        <fullName evidence="2">Uncharacterized protein</fullName>
    </submittedName>
</protein>
<feature type="compositionally biased region" description="Low complexity" evidence="1">
    <location>
        <begin position="101"/>
        <end position="122"/>
    </location>
</feature>
<feature type="compositionally biased region" description="Polar residues" evidence="1">
    <location>
        <begin position="145"/>
        <end position="178"/>
    </location>
</feature>
<reference evidence="2" key="1">
    <citation type="journal article" date="2019" name="bioRxiv">
        <title>The Genome of the Zebra Mussel, Dreissena polymorpha: A Resource for Invasive Species Research.</title>
        <authorList>
            <person name="McCartney M.A."/>
            <person name="Auch B."/>
            <person name="Kono T."/>
            <person name="Mallez S."/>
            <person name="Zhang Y."/>
            <person name="Obille A."/>
            <person name="Becker A."/>
            <person name="Abrahante J.E."/>
            <person name="Garbe J."/>
            <person name="Badalamenti J.P."/>
            <person name="Herman A."/>
            <person name="Mangelson H."/>
            <person name="Liachko I."/>
            <person name="Sullivan S."/>
            <person name="Sone E.D."/>
            <person name="Koren S."/>
            <person name="Silverstein K.A.T."/>
            <person name="Beckman K.B."/>
            <person name="Gohl D.M."/>
        </authorList>
    </citation>
    <scope>NUCLEOTIDE SEQUENCE</scope>
    <source>
        <strain evidence="2">Duluth1</strain>
        <tissue evidence="2">Whole animal</tissue>
    </source>
</reference>
<dbReference type="EMBL" id="JAIWYP010000001">
    <property type="protein sequence ID" value="KAH3880767.1"/>
    <property type="molecule type" value="Genomic_DNA"/>
</dbReference>
<sequence length="230" mass="24981">MSASSPTPGPATTGGKANTTPPSSDNQLILTAKHNKNRQPVNPSPHVGNGDMSPAVSIAAEVNPSNNHIAKVTMQQQELLKKQTQHLRQLKVQQELKKHQQQQQQQQQAKLQQQNKQSKQQQRLPPVAEAGQKVGAKKPADNINREQNSLNQGNVKNALNAKPTVQINNSKETGSASLRTEPVVNRNNRAAPSMAPLQGIDGSLQKAAAQQHQYIQLARERPLSGNLMAI</sequence>
<reference evidence="2" key="2">
    <citation type="submission" date="2020-11" db="EMBL/GenBank/DDBJ databases">
        <authorList>
            <person name="McCartney M.A."/>
            <person name="Auch B."/>
            <person name="Kono T."/>
            <person name="Mallez S."/>
            <person name="Becker A."/>
            <person name="Gohl D.M."/>
            <person name="Silverstein K.A.T."/>
            <person name="Koren S."/>
            <person name="Bechman K.B."/>
            <person name="Herman A."/>
            <person name="Abrahante J.E."/>
            <person name="Garbe J."/>
        </authorList>
    </citation>
    <scope>NUCLEOTIDE SEQUENCE</scope>
    <source>
        <strain evidence="2">Duluth1</strain>
        <tissue evidence="2">Whole animal</tissue>
    </source>
</reference>
<gene>
    <name evidence="2" type="ORF">DPMN_004688</name>
</gene>
<comment type="caution">
    <text evidence="2">The sequence shown here is derived from an EMBL/GenBank/DDBJ whole genome shotgun (WGS) entry which is preliminary data.</text>
</comment>
<proteinExistence type="predicted"/>
<feature type="compositionally biased region" description="Polar residues" evidence="1">
    <location>
        <begin position="15"/>
        <end position="29"/>
    </location>
</feature>
<feature type="region of interest" description="Disordered" evidence="1">
    <location>
        <begin position="101"/>
        <end position="196"/>
    </location>
</feature>
<keyword evidence="3" id="KW-1185">Reference proteome</keyword>
<dbReference type="AlphaFoldDB" id="A0A9D4MT41"/>
<feature type="region of interest" description="Disordered" evidence="1">
    <location>
        <begin position="1"/>
        <end position="62"/>
    </location>
</feature>
<evidence type="ECO:0000256" key="1">
    <source>
        <dbReference type="SAM" id="MobiDB-lite"/>
    </source>
</evidence>